<name>H2SKW4_TAKRU</name>
<gene>
    <name evidence="2" type="primary">kynu</name>
</gene>
<accession>H2SKW4</accession>
<dbReference type="InterPro" id="IPR010111">
    <property type="entry name" value="Kynureninase"/>
</dbReference>
<evidence type="ECO:0000313" key="2">
    <source>
        <dbReference type="Ensembl" id="ENSTRUP00000013048.3"/>
    </source>
</evidence>
<evidence type="ECO:0000256" key="1">
    <source>
        <dbReference type="ARBA" id="ARBA00022898"/>
    </source>
</evidence>
<keyword evidence="1" id="KW-0663">Pyridoxal phosphate</keyword>
<dbReference type="InParanoid" id="H2SKW4"/>
<dbReference type="GO" id="GO:0005737">
    <property type="term" value="C:cytoplasm"/>
    <property type="evidence" value="ECO:0007669"/>
    <property type="project" value="InterPro"/>
</dbReference>
<dbReference type="PANTHER" id="PTHR14084:SF0">
    <property type="entry name" value="KYNURENINASE"/>
    <property type="match status" value="1"/>
</dbReference>
<reference evidence="2" key="3">
    <citation type="submission" date="2025-09" db="UniProtKB">
        <authorList>
            <consortium name="Ensembl"/>
        </authorList>
    </citation>
    <scope>IDENTIFICATION</scope>
</reference>
<dbReference type="AlphaFoldDB" id="H2SKW4"/>
<dbReference type="Proteomes" id="UP000005226">
    <property type="component" value="Chromosome 8"/>
</dbReference>
<dbReference type="SUPFAM" id="SSF53383">
    <property type="entry name" value="PLP-dependent transferases"/>
    <property type="match status" value="1"/>
</dbReference>
<dbReference type="InterPro" id="IPR015421">
    <property type="entry name" value="PyrdxlP-dep_Trfase_major"/>
</dbReference>
<dbReference type="GO" id="GO:0019441">
    <property type="term" value="P:L-tryptophan catabolic process to kynurenine"/>
    <property type="evidence" value="ECO:0007669"/>
    <property type="project" value="TreeGrafter"/>
</dbReference>
<dbReference type="Ensembl" id="ENSTRUT00000013109.3">
    <property type="protein sequence ID" value="ENSTRUP00000013048.3"/>
    <property type="gene ID" value="ENSTRUG00000005436.3"/>
</dbReference>
<dbReference type="GO" id="GO:0030429">
    <property type="term" value="F:kynureninase activity"/>
    <property type="evidence" value="ECO:0007669"/>
    <property type="project" value="InterPro"/>
</dbReference>
<evidence type="ECO:0000313" key="3">
    <source>
        <dbReference type="Proteomes" id="UP000005226"/>
    </source>
</evidence>
<dbReference type="HOGENOM" id="CLU_003433_4_0_1"/>
<dbReference type="eggNOG" id="KOG3846">
    <property type="taxonomic scope" value="Eukaryota"/>
</dbReference>
<dbReference type="PANTHER" id="PTHR14084">
    <property type="entry name" value="KYNURENINASE"/>
    <property type="match status" value="1"/>
</dbReference>
<reference evidence="2" key="2">
    <citation type="submission" date="2025-08" db="UniProtKB">
        <authorList>
            <consortium name="Ensembl"/>
        </authorList>
    </citation>
    <scope>IDENTIFICATION</scope>
</reference>
<dbReference type="STRING" id="31033.ENSTRUP00000013048"/>
<sequence length="341" mass="37860">MPLQASSPATMDQFEGFPVTETLHRISAQLGCSPTAAEVAAFLDKHDQLRHLRENFLVPKIQDLPPSDLSLVDGRDDCIYLVGNSLGLQPRRARGYLQEELDKWAKMGAHGHVLGSRPWAWAENDLEEMMAKVVGAKAAEVALMNGLTVNLHLLMLSFYKPTAARHKILLEDKAFPSDHYAVESQIRLRGFDPQKSMLVLRPRPGEETLRTEDILGTIEKEGDAIAVIMLSGVQYYTGQLFDMAAITAAGQRKYLNSGAGGIAAAFIHEKHNDRIEPTLTGWWGHDLKTRFNMTNVLELQSGVNGFRLSNQPVLLVCPLQASLEVLQSSRHFIINSPLLEM</sequence>
<protein>
    <submittedName>
        <fullName evidence="2">Kynureninase</fullName>
    </submittedName>
</protein>
<proteinExistence type="predicted"/>
<dbReference type="GO" id="GO:0009435">
    <property type="term" value="P:NAD+ biosynthetic process"/>
    <property type="evidence" value="ECO:0007669"/>
    <property type="project" value="InterPro"/>
</dbReference>
<dbReference type="GO" id="GO:0030170">
    <property type="term" value="F:pyridoxal phosphate binding"/>
    <property type="evidence" value="ECO:0007669"/>
    <property type="project" value="InterPro"/>
</dbReference>
<keyword evidence="3" id="KW-1185">Reference proteome</keyword>
<dbReference type="Gene3D" id="3.40.640.10">
    <property type="entry name" value="Type I PLP-dependent aspartate aminotransferase-like (Major domain)"/>
    <property type="match status" value="2"/>
</dbReference>
<dbReference type="OMA" id="WEEDMNA"/>
<organism evidence="2 3">
    <name type="scientific">Takifugu rubripes</name>
    <name type="common">Japanese pufferfish</name>
    <name type="synonym">Fugu rubripes</name>
    <dbReference type="NCBI Taxonomy" id="31033"/>
    <lineage>
        <taxon>Eukaryota</taxon>
        <taxon>Metazoa</taxon>
        <taxon>Chordata</taxon>
        <taxon>Craniata</taxon>
        <taxon>Vertebrata</taxon>
        <taxon>Euteleostomi</taxon>
        <taxon>Actinopterygii</taxon>
        <taxon>Neopterygii</taxon>
        <taxon>Teleostei</taxon>
        <taxon>Neoteleostei</taxon>
        <taxon>Acanthomorphata</taxon>
        <taxon>Eupercaria</taxon>
        <taxon>Tetraodontiformes</taxon>
        <taxon>Tetradontoidea</taxon>
        <taxon>Tetraodontidae</taxon>
        <taxon>Takifugu</taxon>
    </lineage>
</organism>
<dbReference type="GeneTree" id="ENSGT00390000008033"/>
<reference evidence="2 3" key="1">
    <citation type="journal article" date="2011" name="Genome Biol. Evol.">
        <title>Integration of the genetic map and genome assembly of fugu facilitates insights into distinct features of genome evolution in teleosts and mammals.</title>
        <authorList>
            <person name="Kai W."/>
            <person name="Kikuchi K."/>
            <person name="Tohari S."/>
            <person name="Chew A.K."/>
            <person name="Tay A."/>
            <person name="Fujiwara A."/>
            <person name="Hosoya S."/>
            <person name="Suetake H."/>
            <person name="Naruse K."/>
            <person name="Brenner S."/>
            <person name="Suzuki Y."/>
            <person name="Venkatesh B."/>
        </authorList>
    </citation>
    <scope>NUCLEOTIDE SEQUENCE [LARGE SCALE GENOMIC DNA]</scope>
</reference>
<dbReference type="InterPro" id="IPR015424">
    <property type="entry name" value="PyrdxlP-dep_Trfase"/>
</dbReference>
<dbReference type="GO" id="GO:0043420">
    <property type="term" value="P:anthranilate metabolic process"/>
    <property type="evidence" value="ECO:0007669"/>
    <property type="project" value="TreeGrafter"/>
</dbReference>